<dbReference type="PANTHER" id="PTHR36693">
    <property type="entry name" value="GH02722P"/>
    <property type="match status" value="1"/>
</dbReference>
<evidence type="ECO:0000313" key="1">
    <source>
        <dbReference type="EMBL" id="KAG8238023.1"/>
    </source>
</evidence>
<sequence>MTSCNSLICPKMYGVNLLIFEKDNLWDTFSLTTRKCLTFDNAFLDFKKYLKARVLGQNLVVLEKNSDAYCCKCFQKDSKCILPVKKPGSITNEDMKVSCSCAGEISEDFSVNGKALIRMNGYELSIMFISLIRSSMFRKSVIRNIKSIMSRRDREVLTVILELVPPVNEILDYAWGRRMERLAYETLELNAAMSWLSTLGGAFSALGDEKLACAGIAGRISVHQFKIALRLGDLHTVSRCRLYLALSLMQRGKLKSAKNIIYNEYTKAKQMPEAAIDVRLLRMCQGLWAKLNYSYVLRLRKKSEGNFRNIEP</sequence>
<dbReference type="OrthoDB" id="121932at2759"/>
<reference evidence="1" key="1">
    <citation type="submission" date="2013-04" db="EMBL/GenBank/DDBJ databases">
        <authorList>
            <person name="Qu J."/>
            <person name="Murali S.C."/>
            <person name="Bandaranaike D."/>
            <person name="Bellair M."/>
            <person name="Blankenburg K."/>
            <person name="Chao H."/>
            <person name="Dinh H."/>
            <person name="Doddapaneni H."/>
            <person name="Downs B."/>
            <person name="Dugan-Rocha S."/>
            <person name="Elkadiri S."/>
            <person name="Gnanaolivu R.D."/>
            <person name="Hernandez B."/>
            <person name="Javaid M."/>
            <person name="Jayaseelan J.C."/>
            <person name="Lee S."/>
            <person name="Li M."/>
            <person name="Ming W."/>
            <person name="Munidasa M."/>
            <person name="Muniz J."/>
            <person name="Nguyen L."/>
            <person name="Ongeri F."/>
            <person name="Osuji N."/>
            <person name="Pu L.-L."/>
            <person name="Puazo M."/>
            <person name="Qu C."/>
            <person name="Quiroz J."/>
            <person name="Raj R."/>
            <person name="Weissenberger G."/>
            <person name="Xin Y."/>
            <person name="Zou X."/>
            <person name="Han Y."/>
            <person name="Richards S."/>
            <person name="Worley K."/>
            <person name="Muzny D."/>
            <person name="Gibbs R."/>
        </authorList>
    </citation>
    <scope>NUCLEOTIDE SEQUENCE</scope>
    <source>
        <strain evidence="1">Sampled in the wild</strain>
    </source>
</reference>
<protein>
    <submittedName>
        <fullName evidence="1">Uncharacterized protein</fullName>
    </submittedName>
</protein>
<dbReference type="EMBL" id="KZ309267">
    <property type="protein sequence ID" value="KAG8238023.1"/>
    <property type="molecule type" value="Genomic_DNA"/>
</dbReference>
<proteinExistence type="predicted"/>
<name>A0A8K0PAM8_LADFU</name>
<dbReference type="Proteomes" id="UP000792457">
    <property type="component" value="Unassembled WGS sequence"/>
</dbReference>
<comment type="caution">
    <text evidence="1">The sequence shown here is derived from an EMBL/GenBank/DDBJ whole genome shotgun (WGS) entry which is preliminary data.</text>
</comment>
<evidence type="ECO:0000313" key="2">
    <source>
        <dbReference type="Proteomes" id="UP000792457"/>
    </source>
</evidence>
<accession>A0A8K0PAM8</accession>
<reference evidence="1" key="2">
    <citation type="submission" date="2017-10" db="EMBL/GenBank/DDBJ databases">
        <title>Ladona fulva Genome sequencing and assembly.</title>
        <authorList>
            <person name="Murali S."/>
            <person name="Richards S."/>
            <person name="Bandaranaike D."/>
            <person name="Bellair M."/>
            <person name="Blankenburg K."/>
            <person name="Chao H."/>
            <person name="Dinh H."/>
            <person name="Doddapaneni H."/>
            <person name="Dugan-Rocha S."/>
            <person name="Elkadiri S."/>
            <person name="Gnanaolivu R."/>
            <person name="Hernandez B."/>
            <person name="Skinner E."/>
            <person name="Javaid M."/>
            <person name="Lee S."/>
            <person name="Li M."/>
            <person name="Ming W."/>
            <person name="Munidasa M."/>
            <person name="Muniz J."/>
            <person name="Nguyen L."/>
            <person name="Hughes D."/>
            <person name="Osuji N."/>
            <person name="Pu L.-L."/>
            <person name="Puazo M."/>
            <person name="Qu C."/>
            <person name="Quiroz J."/>
            <person name="Raj R."/>
            <person name="Weissenberger G."/>
            <person name="Xin Y."/>
            <person name="Zou X."/>
            <person name="Han Y."/>
            <person name="Worley K."/>
            <person name="Muzny D."/>
            <person name="Gibbs R."/>
        </authorList>
    </citation>
    <scope>NUCLEOTIDE SEQUENCE</scope>
    <source>
        <strain evidence="1">Sampled in the wild</strain>
    </source>
</reference>
<organism evidence="1 2">
    <name type="scientific">Ladona fulva</name>
    <name type="common">Scarce chaser dragonfly</name>
    <name type="synonym">Libellula fulva</name>
    <dbReference type="NCBI Taxonomy" id="123851"/>
    <lineage>
        <taxon>Eukaryota</taxon>
        <taxon>Metazoa</taxon>
        <taxon>Ecdysozoa</taxon>
        <taxon>Arthropoda</taxon>
        <taxon>Hexapoda</taxon>
        <taxon>Insecta</taxon>
        <taxon>Pterygota</taxon>
        <taxon>Palaeoptera</taxon>
        <taxon>Odonata</taxon>
        <taxon>Epiprocta</taxon>
        <taxon>Anisoptera</taxon>
        <taxon>Libelluloidea</taxon>
        <taxon>Libellulidae</taxon>
        <taxon>Ladona</taxon>
    </lineage>
</organism>
<keyword evidence="2" id="KW-1185">Reference proteome</keyword>
<dbReference type="AlphaFoldDB" id="A0A8K0PAM8"/>
<gene>
    <name evidence="1" type="ORF">J437_LFUL014991</name>
</gene>
<dbReference type="InterPro" id="IPR032072">
    <property type="entry name" value="DUF4807"/>
</dbReference>
<dbReference type="PANTHER" id="PTHR36693:SF1">
    <property type="entry name" value="GH02722P"/>
    <property type="match status" value="1"/>
</dbReference>
<dbReference type="Pfam" id="PF16065">
    <property type="entry name" value="DUF4807"/>
    <property type="match status" value="1"/>
</dbReference>